<dbReference type="RefSeq" id="WP_318598615.1">
    <property type="nucleotide sequence ID" value="NZ_JAWSTH010000050.1"/>
</dbReference>
<dbReference type="InterPro" id="IPR051317">
    <property type="entry name" value="Gfo/Idh/MocA_oxidoreduct"/>
</dbReference>
<evidence type="ECO:0000259" key="3">
    <source>
        <dbReference type="Pfam" id="PF01408"/>
    </source>
</evidence>
<evidence type="ECO:0000256" key="2">
    <source>
        <dbReference type="ARBA" id="ARBA00023002"/>
    </source>
</evidence>
<dbReference type="PANTHER" id="PTHR43708:SF5">
    <property type="entry name" value="CONSERVED EXPRESSED OXIDOREDUCTASE (EUROFUNG)-RELATED"/>
    <property type="match status" value="1"/>
</dbReference>
<gene>
    <name evidence="5" type="ORF">R7226_17930</name>
</gene>
<dbReference type="InterPro" id="IPR055170">
    <property type="entry name" value="GFO_IDH_MocA-like_dom"/>
</dbReference>
<dbReference type="Gene3D" id="3.40.50.720">
    <property type="entry name" value="NAD(P)-binding Rossmann-like Domain"/>
    <property type="match status" value="1"/>
</dbReference>
<keyword evidence="2" id="KW-0560">Oxidoreductase</keyword>
<dbReference type="PANTHER" id="PTHR43708">
    <property type="entry name" value="CONSERVED EXPRESSED OXIDOREDUCTASE (EUROFUNG)"/>
    <property type="match status" value="1"/>
</dbReference>
<keyword evidence="6" id="KW-1185">Reference proteome</keyword>
<protein>
    <submittedName>
        <fullName evidence="5">Gfo/Idh/MocA family oxidoreductase</fullName>
    </submittedName>
</protein>
<dbReference type="EMBL" id="JAWSTH010000050">
    <property type="protein sequence ID" value="MDW5596233.1"/>
    <property type="molecule type" value="Genomic_DNA"/>
</dbReference>
<proteinExistence type="inferred from homology"/>
<accession>A0ABU4HSI2</accession>
<sequence>MLHQLEPVAVACDLSIPAERRLGVGIVGAGAIVDAAHLPAYRRAGLTIHGIHDRDHERAREVGARHGVPVVDDLETLLADPAVEVVDIAVVASAQVEIAKAAIAAGKHVLCQKPLAPTLAEAAELVVAAEQAGVQLAVNQQLRFDEGVAAARAMIEAGWIGTPTAISIDVDIATDWSAWSWLMETPRLEIMFHSIHYIDAIRDLFGDPDQVHCVLSRRPGQSARGETRTVATLTFPGDRLAVVHSNHENIAGDHHARFRIDGAEGSIRGTFGLLYDYPHGRPDTVEVFSRTLPTDGWLPYPVTQRWIPDAFAGPIGSLMLAAAGGPAPRTAGADNLKTLAVVEALYRSAENREVERPSYERVAA</sequence>
<name>A0ABU4HSI2_9ACTN</name>
<reference evidence="5 6" key="2">
    <citation type="submission" date="2023-10" db="EMBL/GenBank/DDBJ databases">
        <authorList>
            <person name="Han X.F."/>
        </authorList>
    </citation>
    <scope>NUCLEOTIDE SEQUENCE [LARGE SCALE GENOMIC DNA]</scope>
    <source>
        <strain evidence="5 6">KCTC 39840</strain>
    </source>
</reference>
<evidence type="ECO:0000256" key="1">
    <source>
        <dbReference type="ARBA" id="ARBA00010928"/>
    </source>
</evidence>
<dbReference type="InterPro" id="IPR036291">
    <property type="entry name" value="NAD(P)-bd_dom_sf"/>
</dbReference>
<evidence type="ECO:0000313" key="6">
    <source>
        <dbReference type="Proteomes" id="UP001284601"/>
    </source>
</evidence>
<evidence type="ECO:0000259" key="4">
    <source>
        <dbReference type="Pfam" id="PF22725"/>
    </source>
</evidence>
<organism evidence="5 6">
    <name type="scientific">Conexibacter stalactiti</name>
    <dbReference type="NCBI Taxonomy" id="1940611"/>
    <lineage>
        <taxon>Bacteria</taxon>
        <taxon>Bacillati</taxon>
        <taxon>Actinomycetota</taxon>
        <taxon>Thermoleophilia</taxon>
        <taxon>Solirubrobacterales</taxon>
        <taxon>Conexibacteraceae</taxon>
        <taxon>Conexibacter</taxon>
    </lineage>
</organism>
<dbReference type="Pfam" id="PF22725">
    <property type="entry name" value="GFO_IDH_MocA_C3"/>
    <property type="match status" value="1"/>
</dbReference>
<dbReference type="InterPro" id="IPR000683">
    <property type="entry name" value="Gfo/Idh/MocA-like_OxRdtase_N"/>
</dbReference>
<dbReference type="SUPFAM" id="SSF55347">
    <property type="entry name" value="Glyceraldehyde-3-phosphate dehydrogenase-like, C-terminal domain"/>
    <property type="match status" value="1"/>
</dbReference>
<dbReference type="Pfam" id="PF01408">
    <property type="entry name" value="GFO_IDH_MocA"/>
    <property type="match status" value="1"/>
</dbReference>
<comment type="similarity">
    <text evidence="1">Belongs to the Gfo/Idh/MocA family.</text>
</comment>
<reference evidence="6" key="1">
    <citation type="submission" date="2023-07" db="EMBL/GenBank/DDBJ databases">
        <title>Conexibacter stalactiti sp. nov., isolated from stalactites in a lava cave and emended description of the genus Conexibacter.</title>
        <authorList>
            <person name="Lee S.D."/>
        </authorList>
    </citation>
    <scope>NUCLEOTIDE SEQUENCE [LARGE SCALE GENOMIC DNA]</scope>
    <source>
        <strain evidence="6">KCTC 39840</strain>
    </source>
</reference>
<feature type="domain" description="GFO/IDH/MocA-like oxidoreductase" evidence="4">
    <location>
        <begin position="149"/>
        <end position="268"/>
    </location>
</feature>
<feature type="domain" description="Gfo/Idh/MocA-like oxidoreductase N-terminal" evidence="3">
    <location>
        <begin position="23"/>
        <end position="139"/>
    </location>
</feature>
<dbReference type="SUPFAM" id="SSF51735">
    <property type="entry name" value="NAD(P)-binding Rossmann-fold domains"/>
    <property type="match status" value="1"/>
</dbReference>
<dbReference type="Gene3D" id="3.30.360.10">
    <property type="entry name" value="Dihydrodipicolinate Reductase, domain 2"/>
    <property type="match status" value="1"/>
</dbReference>
<comment type="caution">
    <text evidence="5">The sequence shown here is derived from an EMBL/GenBank/DDBJ whole genome shotgun (WGS) entry which is preliminary data.</text>
</comment>
<dbReference type="Proteomes" id="UP001284601">
    <property type="component" value="Unassembled WGS sequence"/>
</dbReference>
<evidence type="ECO:0000313" key="5">
    <source>
        <dbReference type="EMBL" id="MDW5596233.1"/>
    </source>
</evidence>